<evidence type="ECO:0000259" key="2">
    <source>
        <dbReference type="PROSITE" id="PS51186"/>
    </source>
</evidence>
<gene>
    <name evidence="3" type="ORF">SFRA_030555</name>
</gene>
<evidence type="ECO:0000256" key="1">
    <source>
        <dbReference type="SAM" id="MobiDB-lite"/>
    </source>
</evidence>
<dbReference type="Pfam" id="PF13302">
    <property type="entry name" value="Acetyltransf_3"/>
    <property type="match status" value="1"/>
</dbReference>
<accession>A0A3R7FKF2</accession>
<dbReference type="Gene3D" id="3.40.630.30">
    <property type="match status" value="1"/>
</dbReference>
<dbReference type="EMBL" id="JNAD02000020">
    <property type="protein sequence ID" value="RKM90992.1"/>
    <property type="molecule type" value="Genomic_DNA"/>
</dbReference>
<dbReference type="GO" id="GO:0016747">
    <property type="term" value="F:acyltransferase activity, transferring groups other than amino-acyl groups"/>
    <property type="evidence" value="ECO:0007669"/>
    <property type="project" value="InterPro"/>
</dbReference>
<dbReference type="CDD" id="cd04301">
    <property type="entry name" value="NAT_SF"/>
    <property type="match status" value="1"/>
</dbReference>
<evidence type="ECO:0000313" key="4">
    <source>
        <dbReference type="Proteomes" id="UP000028058"/>
    </source>
</evidence>
<evidence type="ECO:0000313" key="3">
    <source>
        <dbReference type="EMBL" id="RKM90992.1"/>
    </source>
</evidence>
<organism evidence="3 4">
    <name type="scientific">Streptomyces xinghaiensis</name>
    <dbReference type="NCBI Taxonomy" id="1038928"/>
    <lineage>
        <taxon>Bacteria</taxon>
        <taxon>Bacillati</taxon>
        <taxon>Actinomycetota</taxon>
        <taxon>Actinomycetes</taxon>
        <taxon>Kitasatosporales</taxon>
        <taxon>Streptomycetaceae</taxon>
        <taxon>Streptomyces</taxon>
    </lineage>
</organism>
<sequence>MYTSRPSRTSTATPDRHTHSATQTITRLATIDDFDAVNALHERCSLQTRFARYQSARRALRLAEFRHLTHPGRSLTWISHPDSDPDQIIATMNLVRTQNADAAELGIMIEDPWQSRGLGTSLVHYARRRARAFGCSSVVAMTGSTNVRIIKILRALGAHPSAMTGTTVEVTLSVG</sequence>
<proteinExistence type="predicted"/>
<name>A0A3R7FKF2_9ACTN</name>
<reference evidence="3 4" key="1">
    <citation type="journal article" date="2014" name="Genome Announc.">
        <title>Draft Genome Sequence of Streptomyces fradiae ATCC 19609, a Strain Highly Sensitive to Antibiotics.</title>
        <authorList>
            <person name="Bekker O.B."/>
            <person name="Klimina K.M."/>
            <person name="Vatlin A.A."/>
            <person name="Zakharevich N.V."/>
            <person name="Kasianov A.S."/>
            <person name="Danilenko V.N."/>
        </authorList>
    </citation>
    <scope>NUCLEOTIDE SEQUENCE [LARGE SCALE GENOMIC DNA]</scope>
    <source>
        <strain evidence="3 4">ATCC 19609</strain>
    </source>
</reference>
<dbReference type="InterPro" id="IPR016181">
    <property type="entry name" value="Acyl_CoA_acyltransferase"/>
</dbReference>
<feature type="region of interest" description="Disordered" evidence="1">
    <location>
        <begin position="1"/>
        <end position="22"/>
    </location>
</feature>
<dbReference type="OrthoDB" id="5516749at2"/>
<dbReference type="SUPFAM" id="SSF55729">
    <property type="entry name" value="Acyl-CoA N-acyltransferases (Nat)"/>
    <property type="match status" value="1"/>
</dbReference>
<dbReference type="InterPro" id="IPR000182">
    <property type="entry name" value="GNAT_dom"/>
</dbReference>
<keyword evidence="4" id="KW-1185">Reference proteome</keyword>
<dbReference type="Proteomes" id="UP000028058">
    <property type="component" value="Unassembled WGS sequence"/>
</dbReference>
<feature type="compositionally biased region" description="Low complexity" evidence="1">
    <location>
        <begin position="1"/>
        <end position="13"/>
    </location>
</feature>
<protein>
    <submittedName>
        <fullName evidence="3">GNAT family N-acetyltransferase</fullName>
    </submittedName>
</protein>
<dbReference type="AlphaFoldDB" id="A0A3R7FKF2"/>
<comment type="caution">
    <text evidence="3">The sequence shown here is derived from an EMBL/GenBank/DDBJ whole genome shotgun (WGS) entry which is preliminary data.</text>
</comment>
<dbReference type="PROSITE" id="PS51186">
    <property type="entry name" value="GNAT"/>
    <property type="match status" value="1"/>
</dbReference>
<feature type="domain" description="N-acetyltransferase" evidence="2">
    <location>
        <begin position="24"/>
        <end position="175"/>
    </location>
</feature>